<feature type="domain" description="Recombinase" evidence="2">
    <location>
        <begin position="187"/>
        <end position="313"/>
    </location>
</feature>
<comment type="caution">
    <text evidence="3">The sequence shown here is derived from an EMBL/GenBank/DDBJ whole genome shotgun (WGS) entry which is preliminary data.</text>
</comment>
<dbReference type="Proteomes" id="UP000886803">
    <property type="component" value="Unassembled WGS sequence"/>
</dbReference>
<dbReference type="PROSITE" id="PS51737">
    <property type="entry name" value="RECOMBINASE_DNA_BIND"/>
    <property type="match status" value="1"/>
</dbReference>
<dbReference type="InterPro" id="IPR011109">
    <property type="entry name" value="DNA_bind_recombinase_dom"/>
</dbReference>
<feature type="domain" description="Resolvase/invertase-type recombinase catalytic" evidence="1">
    <location>
        <begin position="31"/>
        <end position="179"/>
    </location>
</feature>
<dbReference type="InterPro" id="IPR006119">
    <property type="entry name" value="Resolv_N"/>
</dbReference>
<dbReference type="CDD" id="cd00338">
    <property type="entry name" value="Ser_Recombinase"/>
    <property type="match status" value="1"/>
</dbReference>
<evidence type="ECO:0000313" key="4">
    <source>
        <dbReference type="Proteomes" id="UP000886803"/>
    </source>
</evidence>
<gene>
    <name evidence="3" type="ORF">H9945_01430</name>
</gene>
<dbReference type="Gene3D" id="3.40.50.1390">
    <property type="entry name" value="Resolvase, N-terminal catalytic domain"/>
    <property type="match status" value="1"/>
</dbReference>
<evidence type="ECO:0000259" key="2">
    <source>
        <dbReference type="PROSITE" id="PS51737"/>
    </source>
</evidence>
<evidence type="ECO:0000259" key="1">
    <source>
        <dbReference type="PROSITE" id="PS51736"/>
    </source>
</evidence>
<dbReference type="Pfam" id="PF07508">
    <property type="entry name" value="Recombinase"/>
    <property type="match status" value="1"/>
</dbReference>
<dbReference type="EMBL" id="DWYG01000014">
    <property type="protein sequence ID" value="HJB41144.1"/>
    <property type="molecule type" value="Genomic_DNA"/>
</dbReference>
<dbReference type="PANTHER" id="PTHR30461:SF23">
    <property type="entry name" value="DNA RECOMBINASE-RELATED"/>
    <property type="match status" value="1"/>
</dbReference>
<sequence>MQRSVRGAGAMNIGLLRAVNAGADVYRLPLRVVEYARVSTASAAQRHSLDNQHETYRRLIAQTPAWTYAGAYTDAAVSGTKASARSGFLQMIADAEAGRFDMIVVKDVARFARNIKECLVYKDRLKACGVMVWFFKENLNTFRASDELMLQFMALGAQLEAESARARTKIVFEQGIQNGRIYGNSSLLGYRKRGGRLYVEPAEAETVRRIFHLYVENGYGLRRIAAALAAEGLGRADGRPVPPRTVKAVLENPKYKGFFCGGKTETIDVGERYIRRPRPPETWASWRDPAVPAIVSEALWDAAAAQRAARAAQYRAAGHPVSRAVCGAEQPG</sequence>
<protein>
    <submittedName>
        <fullName evidence="3">Recombinase family protein</fullName>
    </submittedName>
</protein>
<dbReference type="AlphaFoldDB" id="A0A9D2M5P1"/>
<evidence type="ECO:0000313" key="3">
    <source>
        <dbReference type="EMBL" id="HJB41144.1"/>
    </source>
</evidence>
<dbReference type="PROSITE" id="PS51736">
    <property type="entry name" value="RECOMBINASES_3"/>
    <property type="match status" value="1"/>
</dbReference>
<accession>A0A9D2M5P1</accession>
<reference evidence="3" key="2">
    <citation type="submission" date="2021-04" db="EMBL/GenBank/DDBJ databases">
        <authorList>
            <person name="Gilroy R."/>
        </authorList>
    </citation>
    <scope>NUCLEOTIDE SEQUENCE</scope>
    <source>
        <strain evidence="3">ChiBcec8-13705</strain>
    </source>
</reference>
<reference evidence="3" key="1">
    <citation type="journal article" date="2021" name="PeerJ">
        <title>Extensive microbial diversity within the chicken gut microbiome revealed by metagenomics and culture.</title>
        <authorList>
            <person name="Gilroy R."/>
            <person name="Ravi A."/>
            <person name="Getino M."/>
            <person name="Pursley I."/>
            <person name="Horton D.L."/>
            <person name="Alikhan N.F."/>
            <person name="Baker D."/>
            <person name="Gharbi K."/>
            <person name="Hall N."/>
            <person name="Watson M."/>
            <person name="Adriaenssens E.M."/>
            <person name="Foster-Nyarko E."/>
            <person name="Jarju S."/>
            <person name="Secka A."/>
            <person name="Antonio M."/>
            <person name="Oren A."/>
            <person name="Chaudhuri R.R."/>
            <person name="La Ragione R."/>
            <person name="Hildebrand F."/>
            <person name="Pallen M.J."/>
        </authorList>
    </citation>
    <scope>NUCLEOTIDE SEQUENCE</scope>
    <source>
        <strain evidence="3">ChiBcec8-13705</strain>
    </source>
</reference>
<proteinExistence type="predicted"/>
<dbReference type="InterPro" id="IPR050639">
    <property type="entry name" value="SSR_resolvase"/>
</dbReference>
<dbReference type="Gene3D" id="3.90.1750.20">
    <property type="entry name" value="Putative Large Serine Recombinase, Chain B, Domain 2"/>
    <property type="match status" value="1"/>
</dbReference>
<dbReference type="InterPro" id="IPR036162">
    <property type="entry name" value="Resolvase-like_N_sf"/>
</dbReference>
<dbReference type="SMART" id="SM00857">
    <property type="entry name" value="Resolvase"/>
    <property type="match status" value="1"/>
</dbReference>
<dbReference type="PANTHER" id="PTHR30461">
    <property type="entry name" value="DNA-INVERTASE FROM LAMBDOID PROPHAGE"/>
    <property type="match status" value="1"/>
</dbReference>
<dbReference type="Pfam" id="PF00239">
    <property type="entry name" value="Resolvase"/>
    <property type="match status" value="1"/>
</dbReference>
<dbReference type="SUPFAM" id="SSF53041">
    <property type="entry name" value="Resolvase-like"/>
    <property type="match status" value="1"/>
</dbReference>
<organism evidence="3 4">
    <name type="scientific">Candidatus Gemmiger avicola</name>
    <dbReference type="NCBI Taxonomy" id="2838605"/>
    <lineage>
        <taxon>Bacteria</taxon>
        <taxon>Bacillati</taxon>
        <taxon>Bacillota</taxon>
        <taxon>Clostridia</taxon>
        <taxon>Eubacteriales</taxon>
        <taxon>Gemmiger</taxon>
    </lineage>
</organism>
<dbReference type="InterPro" id="IPR038109">
    <property type="entry name" value="DNA_bind_recomb_sf"/>
</dbReference>
<dbReference type="GO" id="GO:0000150">
    <property type="term" value="F:DNA strand exchange activity"/>
    <property type="evidence" value="ECO:0007669"/>
    <property type="project" value="InterPro"/>
</dbReference>
<name>A0A9D2M5P1_9FIRM</name>
<dbReference type="GO" id="GO:0003677">
    <property type="term" value="F:DNA binding"/>
    <property type="evidence" value="ECO:0007669"/>
    <property type="project" value="InterPro"/>
</dbReference>